<dbReference type="PANTHER" id="PTHR13774:SF17">
    <property type="entry name" value="PHENAZINE BIOSYNTHESIS-LIKE DOMAIN-CONTAINING PROTEIN"/>
    <property type="match status" value="1"/>
</dbReference>
<keyword evidence="5" id="KW-1185">Reference proteome</keyword>
<dbReference type="PIRSF" id="PIRSF016184">
    <property type="entry name" value="PhzC_PhzF"/>
    <property type="match status" value="1"/>
</dbReference>
<evidence type="ECO:0000256" key="1">
    <source>
        <dbReference type="ARBA" id="ARBA00008270"/>
    </source>
</evidence>
<dbReference type="PANTHER" id="PTHR13774">
    <property type="entry name" value="PHENAZINE BIOSYNTHESIS PROTEIN"/>
    <property type="match status" value="1"/>
</dbReference>
<organism evidence="4 5">
    <name type="scientific">Paludibacter jiangxiensis</name>
    <dbReference type="NCBI Taxonomy" id="681398"/>
    <lineage>
        <taxon>Bacteria</taxon>
        <taxon>Pseudomonadati</taxon>
        <taxon>Bacteroidota</taxon>
        <taxon>Bacteroidia</taxon>
        <taxon>Bacteroidales</taxon>
        <taxon>Paludibacteraceae</taxon>
        <taxon>Paludibacter</taxon>
    </lineage>
</organism>
<evidence type="ECO:0000313" key="4">
    <source>
        <dbReference type="EMBL" id="GAT62902.1"/>
    </source>
</evidence>
<gene>
    <name evidence="4" type="ORF">PJIAN_3213</name>
</gene>
<dbReference type="EMBL" id="BDCR01000003">
    <property type="protein sequence ID" value="GAT62902.1"/>
    <property type="molecule type" value="Genomic_DNA"/>
</dbReference>
<proteinExistence type="inferred from homology"/>
<dbReference type="SUPFAM" id="SSF54506">
    <property type="entry name" value="Diaminopimelate epimerase-like"/>
    <property type="match status" value="1"/>
</dbReference>
<dbReference type="STRING" id="681398.PJIAN_3213"/>
<dbReference type="Gene3D" id="3.10.310.10">
    <property type="entry name" value="Diaminopimelate Epimerase, Chain A, domain 1"/>
    <property type="match status" value="2"/>
</dbReference>
<dbReference type="RefSeq" id="WP_068703624.1">
    <property type="nucleotide sequence ID" value="NZ_BDCR01000003.1"/>
</dbReference>
<accession>A0A170ZQ91</accession>
<dbReference type="Proteomes" id="UP000076586">
    <property type="component" value="Unassembled WGS sequence"/>
</dbReference>
<reference evidence="5" key="1">
    <citation type="submission" date="2016-04" db="EMBL/GenBank/DDBJ databases">
        <title>Draft genome sequence of Paludibacter jiangxiensis strain NM7.</title>
        <authorList>
            <person name="Qiu Y."/>
            <person name="Matsuura N."/>
            <person name="Ohashi A."/>
            <person name="Tourlousse M.D."/>
            <person name="Sekiguchi Y."/>
        </authorList>
    </citation>
    <scope>NUCLEOTIDE SEQUENCE [LARGE SCALE GENOMIC DNA]</scope>
    <source>
        <strain evidence="5">NM7</strain>
    </source>
</reference>
<evidence type="ECO:0000313" key="5">
    <source>
        <dbReference type="Proteomes" id="UP000076586"/>
    </source>
</evidence>
<comment type="caution">
    <text evidence="4">The sequence shown here is derived from an EMBL/GenBank/DDBJ whole genome shotgun (WGS) entry which is preliminary data.</text>
</comment>
<evidence type="ECO:0000256" key="3">
    <source>
        <dbReference type="PIRSR" id="PIRSR016184-1"/>
    </source>
</evidence>
<comment type="similarity">
    <text evidence="1">Belongs to the PhzF family.</text>
</comment>
<reference evidence="5" key="2">
    <citation type="journal article" date="2017" name="Genome Announc.">
        <title>Draft genome sequence of Paludibacter jiangxiensis NM7(T), a propionate-producing fermentative bacterium.</title>
        <authorList>
            <person name="Qiu Y.-L."/>
            <person name="Tourlousse D.M."/>
            <person name="Matsuura N."/>
            <person name="Ohashi A."/>
            <person name="Sekiguchi Y."/>
        </authorList>
    </citation>
    <scope>NUCLEOTIDE SEQUENCE [LARGE SCALE GENOMIC DNA]</scope>
    <source>
        <strain evidence="5">NM7</strain>
    </source>
</reference>
<dbReference type="OrthoDB" id="9788221at2"/>
<dbReference type="GO" id="GO:0016853">
    <property type="term" value="F:isomerase activity"/>
    <property type="evidence" value="ECO:0007669"/>
    <property type="project" value="UniProtKB-KW"/>
</dbReference>
<keyword evidence="2" id="KW-0413">Isomerase</keyword>
<evidence type="ECO:0000256" key="2">
    <source>
        <dbReference type="ARBA" id="ARBA00023235"/>
    </source>
</evidence>
<dbReference type="AlphaFoldDB" id="A0A170ZQ91"/>
<dbReference type="InterPro" id="IPR003719">
    <property type="entry name" value="Phenazine_PhzF-like"/>
</dbReference>
<protein>
    <submittedName>
        <fullName evidence="4">Phenazine biosynthesis protein PhzF family</fullName>
    </submittedName>
</protein>
<sequence length="263" mass="29393">MPSFPIYQVDAFAEEIFRGNPAAVCFLPEWPEDTILQSIAAENNLAETAFLVLSADTYTIRWFTPAIEVDLCGHATLASAFVLMELLHHPGNEVVFQSPRSGELRVTKEEEMLYLDFPTDTITECDYTKQIEAATGILPQKTWKGKTDIIALFESEEQIRAMRPVLSEIAQLPCRGVIMTAPGNQVDFVSRFFAPQSGIDEDPVTGSAHTSLIPIWREKLNKDRMTAMQLSTRGGKLHCEYAGERCKIGGTARLYLQGKIFIE</sequence>
<dbReference type="Pfam" id="PF02567">
    <property type="entry name" value="PhzC-PhzF"/>
    <property type="match status" value="1"/>
</dbReference>
<name>A0A170ZQ91_9BACT</name>
<dbReference type="GO" id="GO:0005737">
    <property type="term" value="C:cytoplasm"/>
    <property type="evidence" value="ECO:0007669"/>
    <property type="project" value="TreeGrafter"/>
</dbReference>
<feature type="active site" evidence="3">
    <location>
        <position position="47"/>
    </location>
</feature>
<dbReference type="NCBIfam" id="TIGR00654">
    <property type="entry name" value="PhzF_family"/>
    <property type="match status" value="1"/>
</dbReference>